<dbReference type="FunFam" id="1.10.10.10:FF:000105">
    <property type="entry name" value="HTH-type transcriptional repressor NsrR"/>
    <property type="match status" value="1"/>
</dbReference>
<name>A0A1C3ED53_9GAMM</name>
<dbReference type="PROSITE" id="PS51197">
    <property type="entry name" value="HTH_RRF2_2"/>
    <property type="match status" value="1"/>
</dbReference>
<comment type="caution">
    <text evidence="11">The sequence shown here is derived from an EMBL/GenBank/DDBJ whole genome shotgun (WGS) entry which is preliminary data.</text>
</comment>
<keyword evidence="1" id="KW-0678">Repressor</keyword>
<evidence type="ECO:0000313" key="12">
    <source>
        <dbReference type="Proteomes" id="UP000094936"/>
    </source>
</evidence>
<dbReference type="PANTHER" id="PTHR33221:SF4">
    <property type="entry name" value="HTH-TYPE TRANSCRIPTIONAL REPRESSOR NSRR"/>
    <property type="match status" value="1"/>
</dbReference>
<dbReference type="PANTHER" id="PTHR33221">
    <property type="entry name" value="WINGED HELIX-TURN-HELIX TRANSCRIPTIONAL REGULATOR, RRF2 FAMILY"/>
    <property type="match status" value="1"/>
</dbReference>
<keyword evidence="7" id="KW-0238">DNA-binding</keyword>
<evidence type="ECO:0000256" key="5">
    <source>
        <dbReference type="ARBA" id="ARBA00023014"/>
    </source>
</evidence>
<evidence type="ECO:0000256" key="7">
    <source>
        <dbReference type="ARBA" id="ARBA00023125"/>
    </source>
</evidence>
<evidence type="ECO:0000256" key="6">
    <source>
        <dbReference type="ARBA" id="ARBA00023015"/>
    </source>
</evidence>
<dbReference type="Gene3D" id="1.10.10.10">
    <property type="entry name" value="Winged helix-like DNA-binding domain superfamily/Winged helix DNA-binding domain"/>
    <property type="match status" value="1"/>
</dbReference>
<keyword evidence="12" id="KW-1185">Reference proteome</keyword>
<keyword evidence="6" id="KW-0805">Transcription regulation</keyword>
<dbReference type="InterPro" id="IPR000944">
    <property type="entry name" value="Tscrpt_reg_Rrf2"/>
</dbReference>
<dbReference type="InterPro" id="IPR036390">
    <property type="entry name" value="WH_DNA-bd_sf"/>
</dbReference>
<keyword evidence="8" id="KW-0804">Transcription</keyword>
<evidence type="ECO:0000256" key="8">
    <source>
        <dbReference type="ARBA" id="ARBA00023163"/>
    </source>
</evidence>
<evidence type="ECO:0000256" key="3">
    <source>
        <dbReference type="ARBA" id="ARBA00022723"/>
    </source>
</evidence>
<dbReference type="NCBIfam" id="NF008240">
    <property type="entry name" value="PRK11014.1"/>
    <property type="match status" value="1"/>
</dbReference>
<evidence type="ECO:0000256" key="9">
    <source>
        <dbReference type="ARBA" id="ARBA00034078"/>
    </source>
</evidence>
<accession>A0A1C3ED53</accession>
<keyword evidence="2" id="KW-0001">2Fe-2S</keyword>
<dbReference type="GO" id="GO:0051537">
    <property type="term" value="F:2 iron, 2 sulfur cluster binding"/>
    <property type="evidence" value="ECO:0007669"/>
    <property type="project" value="UniProtKB-KW"/>
</dbReference>
<dbReference type="GO" id="GO:0003677">
    <property type="term" value="F:DNA binding"/>
    <property type="evidence" value="ECO:0007669"/>
    <property type="project" value="UniProtKB-KW"/>
</dbReference>
<dbReference type="GO" id="GO:0005829">
    <property type="term" value="C:cytosol"/>
    <property type="evidence" value="ECO:0007669"/>
    <property type="project" value="TreeGrafter"/>
</dbReference>
<keyword evidence="5" id="KW-0411">Iron-sulfur</keyword>
<dbReference type="InterPro" id="IPR036388">
    <property type="entry name" value="WH-like_DNA-bd_sf"/>
</dbReference>
<sequence>MQLTAFTDFALRALMFLANLEPGRLTSISEVTEEYGVSRNHMVKIIHRLSQLGYVETVRGKNGGIRLGRPASQIIIGQLIRDIEPLQLVNCSTDFCHISPACKLKGILSDAMTNFLQELDRYTLQDLTADNQPLVNLLHINYASQSVK</sequence>
<keyword evidence="3" id="KW-0479">Metal-binding</keyword>
<dbReference type="NCBIfam" id="TIGR00738">
    <property type="entry name" value="rrf2_super"/>
    <property type="match status" value="1"/>
</dbReference>
<dbReference type="AlphaFoldDB" id="A0A1C3ED53"/>
<dbReference type="PROSITE" id="PS01332">
    <property type="entry name" value="HTH_RRF2_1"/>
    <property type="match status" value="1"/>
</dbReference>
<dbReference type="Pfam" id="PF02082">
    <property type="entry name" value="Rrf2"/>
    <property type="match status" value="1"/>
</dbReference>
<evidence type="ECO:0000256" key="2">
    <source>
        <dbReference type="ARBA" id="ARBA00022714"/>
    </source>
</evidence>
<evidence type="ECO:0000256" key="10">
    <source>
        <dbReference type="ARBA" id="ARBA00074698"/>
    </source>
</evidence>
<comment type="cofactor">
    <cofactor evidence="9">
        <name>[2Fe-2S] cluster</name>
        <dbReference type="ChEBI" id="CHEBI:190135"/>
    </cofactor>
</comment>
<dbReference type="SUPFAM" id="SSF46785">
    <property type="entry name" value="Winged helix' DNA-binding domain"/>
    <property type="match status" value="1"/>
</dbReference>
<proteinExistence type="predicted"/>
<evidence type="ECO:0000256" key="4">
    <source>
        <dbReference type="ARBA" id="ARBA00023004"/>
    </source>
</evidence>
<reference evidence="11 12" key="1">
    <citation type="submission" date="2016-05" db="EMBL/GenBank/DDBJ databases">
        <title>Genomic Taxonomy of the Vibrionaceae.</title>
        <authorList>
            <person name="Gomez-Gil B."/>
            <person name="Enciso-Ibarra J."/>
        </authorList>
    </citation>
    <scope>NUCLEOTIDE SEQUENCE [LARGE SCALE GENOMIC DNA]</scope>
    <source>
        <strain evidence="11 12">CAIM 1920</strain>
    </source>
</reference>
<dbReference type="OrthoDB" id="9795923at2"/>
<evidence type="ECO:0000313" key="11">
    <source>
        <dbReference type="EMBL" id="ODA31155.1"/>
    </source>
</evidence>
<dbReference type="GO" id="GO:0003700">
    <property type="term" value="F:DNA-binding transcription factor activity"/>
    <property type="evidence" value="ECO:0007669"/>
    <property type="project" value="TreeGrafter"/>
</dbReference>
<evidence type="ECO:0000256" key="1">
    <source>
        <dbReference type="ARBA" id="ARBA00022491"/>
    </source>
</evidence>
<dbReference type="GO" id="GO:0046872">
    <property type="term" value="F:metal ion binding"/>
    <property type="evidence" value="ECO:0007669"/>
    <property type="project" value="UniProtKB-KW"/>
</dbReference>
<dbReference type="STRING" id="1080227.A8L45_18060"/>
<gene>
    <name evidence="11" type="ORF">A8L45_18060</name>
</gene>
<dbReference type="Proteomes" id="UP000094936">
    <property type="component" value="Unassembled WGS sequence"/>
</dbReference>
<keyword evidence="4" id="KW-0408">Iron</keyword>
<organism evidence="11 12">
    <name type="scientific">Veronia pacifica</name>
    <dbReference type="NCBI Taxonomy" id="1080227"/>
    <lineage>
        <taxon>Bacteria</taxon>
        <taxon>Pseudomonadati</taxon>
        <taxon>Pseudomonadota</taxon>
        <taxon>Gammaproteobacteria</taxon>
        <taxon>Vibrionales</taxon>
        <taxon>Vibrionaceae</taxon>
        <taxon>Veronia</taxon>
    </lineage>
</organism>
<dbReference type="RefSeq" id="WP_068904758.1">
    <property type="nucleotide sequence ID" value="NZ_JBHUIF010000003.1"/>
</dbReference>
<dbReference type="InterPro" id="IPR030489">
    <property type="entry name" value="TR_Rrf2-type_CS"/>
</dbReference>
<protein>
    <recommendedName>
        <fullName evidence="10">HTH-type transcriptional repressor NsrR</fullName>
    </recommendedName>
</protein>
<dbReference type="EMBL" id="LYBM01000040">
    <property type="protein sequence ID" value="ODA31155.1"/>
    <property type="molecule type" value="Genomic_DNA"/>
</dbReference>